<proteinExistence type="predicted"/>
<sequence>MRCLQAVLLGMLSVASLVQAQTSTDAGLIEDTASASAAAPASEARGVLRATNQAVLASELSGRITDLPFQEGESFNKGDTLARFDCSAYQAQLNAAQAASRGASEELAHNRQLAALNSVGRFEVARAEAKLSETQAQSGVYEVQIKRCSVIASSSESVETGTQSLEPSTSQDRSRRVADLTMVWNVLDFGVSYISAKQQGDQRLIVQERRRKVINTIVQDVRSAYWRAVAAERMLKQIDSLMVRVEKAQGNSQQMSQQQVGDPVQALGYQRSLIQATRQLEEQRKALSLAKTELATLINLPLGTDLKLATPDDYSIPELKVDMARLETEALASRPELREQDYQTRISSAETRKAMLRMLPGLEFSAGGHYDSNSFLVNDKWADLGVKVTWNLFNVLSAPAAIDVAKAGEEVATARRQAMSIAVLAQLYVANANYNEALRQFKTSQQLSSIDSQIVGQLRNRYQAAGLGELDLIQGELNTLQADLRRDLAYADLRNAYGQIFASAGLDPLPSELSSTKVQAIAVALDARESQWEAGNISVAATAPKP</sequence>
<evidence type="ECO:0000256" key="1">
    <source>
        <dbReference type="ARBA" id="ARBA00004442"/>
    </source>
</evidence>
<evidence type="ECO:0000256" key="5">
    <source>
        <dbReference type="ARBA" id="ARBA00023237"/>
    </source>
</evidence>
<comment type="caution">
    <text evidence="8">The sequence shown here is derived from an EMBL/GenBank/DDBJ whole genome shotgun (WGS) entry which is preliminary data.</text>
</comment>
<evidence type="ECO:0000313" key="9">
    <source>
        <dbReference type="Proteomes" id="UP000050557"/>
    </source>
</evidence>
<evidence type="ECO:0000256" key="4">
    <source>
        <dbReference type="ARBA" id="ARBA00023136"/>
    </source>
</evidence>
<dbReference type="InterPro" id="IPR051906">
    <property type="entry name" value="TolC-like"/>
</dbReference>
<evidence type="ECO:0000256" key="3">
    <source>
        <dbReference type="ARBA" id="ARBA00022692"/>
    </source>
</evidence>
<dbReference type="GO" id="GO:1990281">
    <property type="term" value="C:efflux pump complex"/>
    <property type="evidence" value="ECO:0007669"/>
    <property type="project" value="TreeGrafter"/>
</dbReference>
<dbReference type="GO" id="GO:0015288">
    <property type="term" value="F:porin activity"/>
    <property type="evidence" value="ECO:0007669"/>
    <property type="project" value="TreeGrafter"/>
</dbReference>
<feature type="coiled-coil region" evidence="6">
    <location>
        <begin position="231"/>
        <end position="300"/>
    </location>
</feature>
<organism evidence="8 9">
    <name type="scientific">Pseudomonas syringae pv. helianthi</name>
    <dbReference type="NCBI Taxonomy" id="251654"/>
    <lineage>
        <taxon>Bacteria</taxon>
        <taxon>Pseudomonadati</taxon>
        <taxon>Pseudomonadota</taxon>
        <taxon>Gammaproteobacteria</taxon>
        <taxon>Pseudomonadales</taxon>
        <taxon>Pseudomonadaceae</taxon>
        <taxon>Pseudomonas</taxon>
    </lineage>
</organism>
<name>A0A0P9RFU5_9PSED</name>
<keyword evidence="6" id="KW-0175">Coiled coil</keyword>
<evidence type="ECO:0000256" key="2">
    <source>
        <dbReference type="ARBA" id="ARBA00022452"/>
    </source>
</evidence>
<dbReference type="Gene3D" id="2.40.50.100">
    <property type="match status" value="1"/>
</dbReference>
<evidence type="ECO:0000256" key="6">
    <source>
        <dbReference type="SAM" id="Coils"/>
    </source>
</evidence>
<evidence type="ECO:0000313" key="8">
    <source>
        <dbReference type="EMBL" id="KPX46692.1"/>
    </source>
</evidence>
<evidence type="ECO:0000256" key="7">
    <source>
        <dbReference type="SAM" id="SignalP"/>
    </source>
</evidence>
<dbReference type="SUPFAM" id="SSF56954">
    <property type="entry name" value="Outer membrane efflux proteins (OEP)"/>
    <property type="match status" value="1"/>
</dbReference>
<dbReference type="AlphaFoldDB" id="A0A0P9RFU5"/>
<gene>
    <name evidence="8" type="ORF">ALO68_00148</name>
</gene>
<accession>A0A0P9RFU5</accession>
<keyword evidence="5" id="KW-0998">Cell outer membrane</keyword>
<dbReference type="GO" id="GO:0009279">
    <property type="term" value="C:cell outer membrane"/>
    <property type="evidence" value="ECO:0007669"/>
    <property type="project" value="UniProtKB-SubCell"/>
</dbReference>
<keyword evidence="4" id="KW-0472">Membrane</keyword>
<dbReference type="Proteomes" id="UP000050557">
    <property type="component" value="Unassembled WGS sequence"/>
</dbReference>
<feature type="chain" id="PRO_5006167118" evidence="7">
    <location>
        <begin position="21"/>
        <end position="546"/>
    </location>
</feature>
<protein>
    <submittedName>
        <fullName evidence="8">Outer membrane efflux protein</fullName>
    </submittedName>
</protein>
<dbReference type="EMBL" id="LJQM01000088">
    <property type="protein sequence ID" value="KPX46692.1"/>
    <property type="molecule type" value="Genomic_DNA"/>
</dbReference>
<dbReference type="PANTHER" id="PTHR30026:SF20">
    <property type="entry name" value="OUTER MEMBRANE PROTEIN TOLC"/>
    <property type="match status" value="1"/>
</dbReference>
<keyword evidence="3" id="KW-0812">Transmembrane</keyword>
<reference evidence="8 9" key="1">
    <citation type="submission" date="2015-09" db="EMBL/GenBank/DDBJ databases">
        <title>Genome announcement of multiple Pseudomonas syringae strains.</title>
        <authorList>
            <person name="Thakur S."/>
            <person name="Wang P.W."/>
            <person name="Gong Y."/>
            <person name="Weir B.S."/>
            <person name="Guttman D.S."/>
        </authorList>
    </citation>
    <scope>NUCLEOTIDE SEQUENCE [LARGE SCALE GENOMIC DNA]</scope>
    <source>
        <strain evidence="8 9">ICMP4531</strain>
    </source>
</reference>
<comment type="subcellular location">
    <subcellularLocation>
        <location evidence="1">Cell outer membrane</location>
    </subcellularLocation>
</comment>
<dbReference type="Gene3D" id="1.20.1600.10">
    <property type="entry name" value="Outer membrane efflux proteins (OEP)"/>
    <property type="match status" value="1"/>
</dbReference>
<keyword evidence="7" id="KW-0732">Signal</keyword>
<dbReference type="SUPFAM" id="SSF111369">
    <property type="entry name" value="HlyD-like secretion proteins"/>
    <property type="match status" value="1"/>
</dbReference>
<feature type="signal peptide" evidence="7">
    <location>
        <begin position="1"/>
        <end position="20"/>
    </location>
</feature>
<keyword evidence="2" id="KW-1134">Transmembrane beta strand</keyword>
<dbReference type="GO" id="GO:0015562">
    <property type="term" value="F:efflux transmembrane transporter activity"/>
    <property type="evidence" value="ECO:0007669"/>
    <property type="project" value="InterPro"/>
</dbReference>
<dbReference type="PANTHER" id="PTHR30026">
    <property type="entry name" value="OUTER MEMBRANE PROTEIN TOLC"/>
    <property type="match status" value="1"/>
</dbReference>
<dbReference type="PATRIC" id="fig|251654.3.peg.197"/>